<protein>
    <submittedName>
        <fullName evidence="2">Uncharacterized protein</fullName>
    </submittedName>
</protein>
<proteinExistence type="predicted"/>
<feature type="region of interest" description="Disordered" evidence="1">
    <location>
        <begin position="1"/>
        <end position="82"/>
    </location>
</feature>
<dbReference type="Proteomes" id="UP000827092">
    <property type="component" value="Unassembled WGS sequence"/>
</dbReference>
<name>A0AAV6TD39_9ARAC</name>
<reference evidence="2 3" key="1">
    <citation type="journal article" date="2022" name="Nat. Ecol. Evol.">
        <title>A masculinizing supergene underlies an exaggerated male reproductive morph in a spider.</title>
        <authorList>
            <person name="Hendrickx F."/>
            <person name="De Corte Z."/>
            <person name="Sonet G."/>
            <person name="Van Belleghem S.M."/>
            <person name="Kostlbacher S."/>
            <person name="Vangestel C."/>
        </authorList>
    </citation>
    <scope>NUCLEOTIDE SEQUENCE [LARGE SCALE GENOMIC DNA]</scope>
    <source>
        <strain evidence="2">W744_W776</strain>
    </source>
</reference>
<evidence type="ECO:0000256" key="1">
    <source>
        <dbReference type="SAM" id="MobiDB-lite"/>
    </source>
</evidence>
<dbReference type="AlphaFoldDB" id="A0AAV6TD39"/>
<evidence type="ECO:0000313" key="3">
    <source>
        <dbReference type="Proteomes" id="UP000827092"/>
    </source>
</evidence>
<feature type="compositionally biased region" description="Basic and acidic residues" evidence="1">
    <location>
        <begin position="71"/>
        <end position="82"/>
    </location>
</feature>
<dbReference type="EMBL" id="JAFNEN010007701">
    <property type="protein sequence ID" value="KAG8155639.1"/>
    <property type="molecule type" value="Genomic_DNA"/>
</dbReference>
<keyword evidence="3" id="KW-1185">Reference proteome</keyword>
<organism evidence="2 3">
    <name type="scientific">Oedothorax gibbosus</name>
    <dbReference type="NCBI Taxonomy" id="931172"/>
    <lineage>
        <taxon>Eukaryota</taxon>
        <taxon>Metazoa</taxon>
        <taxon>Ecdysozoa</taxon>
        <taxon>Arthropoda</taxon>
        <taxon>Chelicerata</taxon>
        <taxon>Arachnida</taxon>
        <taxon>Araneae</taxon>
        <taxon>Araneomorphae</taxon>
        <taxon>Entelegynae</taxon>
        <taxon>Araneoidea</taxon>
        <taxon>Linyphiidae</taxon>
        <taxon>Erigoninae</taxon>
        <taxon>Oedothorax</taxon>
    </lineage>
</organism>
<comment type="caution">
    <text evidence="2">The sequence shown here is derived from an EMBL/GenBank/DDBJ whole genome shotgun (WGS) entry which is preliminary data.</text>
</comment>
<feature type="non-terminal residue" evidence="2">
    <location>
        <position position="1"/>
    </location>
</feature>
<accession>A0AAV6TD39</accession>
<evidence type="ECO:0000313" key="2">
    <source>
        <dbReference type="EMBL" id="KAG8155639.1"/>
    </source>
</evidence>
<gene>
    <name evidence="2" type="ORF">JTE90_022566</name>
</gene>
<sequence>PVFPTTGSNPPGPTPPKGAQKPPKLSTLHRPGSTAKTSPPVLPPLLDPQRRDLWAPPPAGGSSRGWLQTGPEERPRTAHVDPECAGGDPIFGDCGGTSAWGFVKERGQSTDCEQSTSIFLAPFAPIQV</sequence>